<evidence type="ECO:0000256" key="1">
    <source>
        <dbReference type="SAM" id="MobiDB-lite"/>
    </source>
</evidence>
<dbReference type="Proteomes" id="UP001595190">
    <property type="component" value="Unassembled WGS sequence"/>
</dbReference>
<name>A0ABV6ZRU3_9HYPH</name>
<dbReference type="RefSeq" id="WP_394315495.1">
    <property type="nucleotide sequence ID" value="NZ_JBHGPK010000051.1"/>
</dbReference>
<dbReference type="EMBL" id="JBHGPK010000051">
    <property type="protein sequence ID" value="MFC2254896.1"/>
    <property type="molecule type" value="Genomic_DNA"/>
</dbReference>
<proteinExistence type="predicted"/>
<comment type="caution">
    <text evidence="3">The sequence shown here is derived from an EMBL/GenBank/DDBJ whole genome shotgun (WGS) entry which is preliminary data.</text>
</comment>
<evidence type="ECO:0000313" key="4">
    <source>
        <dbReference type="Proteomes" id="UP001595190"/>
    </source>
</evidence>
<evidence type="ECO:0000313" key="3">
    <source>
        <dbReference type="EMBL" id="MFC2254899.1"/>
    </source>
</evidence>
<evidence type="ECO:0000313" key="2">
    <source>
        <dbReference type="EMBL" id="MFC2254896.1"/>
    </source>
</evidence>
<sequence>MFKLIFDGAIQAGQLAEKAAGYLHGYIPGEWNVRKLADPELFEGITEEEYERQDPKIVREDSPVALDLTSNFIQATFLNLQTLASGKLTLNQEPTTVVDPALSTLNNAKQHLDAKIPEGAPDKPNIPKVERPVVEMPKMPPSPSEG</sequence>
<accession>A0ABV6ZRU3</accession>
<feature type="region of interest" description="Disordered" evidence="1">
    <location>
        <begin position="115"/>
        <end position="146"/>
    </location>
</feature>
<dbReference type="EMBL" id="JBHGPK010000051">
    <property type="protein sequence ID" value="MFC2254899.1"/>
    <property type="molecule type" value="Genomic_DNA"/>
</dbReference>
<protein>
    <submittedName>
        <fullName evidence="3">Uncharacterized protein</fullName>
    </submittedName>
</protein>
<organism evidence="3 4">
    <name type="scientific">Labrys neptuniae</name>
    <dbReference type="NCBI Taxonomy" id="376174"/>
    <lineage>
        <taxon>Bacteria</taxon>
        <taxon>Pseudomonadati</taxon>
        <taxon>Pseudomonadota</taxon>
        <taxon>Alphaproteobacteria</taxon>
        <taxon>Hyphomicrobiales</taxon>
        <taxon>Xanthobacteraceae</taxon>
        <taxon>Labrys</taxon>
    </lineage>
</organism>
<gene>
    <name evidence="2" type="ORF">ACETRX_35310</name>
    <name evidence="3" type="ORF">ACETRX_35325</name>
</gene>
<reference evidence="3 4" key="1">
    <citation type="submission" date="2024-09" db="EMBL/GenBank/DDBJ databases">
        <title>Description of Labrys sedimenti sp. nov., isolated from a diclofenac-degrading enrichment culture, and genome-based reclassification of Labrys portucalensis as a later heterotypic synonym of Labrys neptuniae.</title>
        <authorList>
            <person name="Tancsics A."/>
            <person name="Csepanyi A."/>
        </authorList>
    </citation>
    <scope>NUCLEOTIDE SEQUENCE [LARGE SCALE GENOMIC DNA]</scope>
    <source>
        <strain evidence="3 4">LMG 23412</strain>
    </source>
</reference>